<reference evidence="1 2" key="1">
    <citation type="journal article" date="2021" name="BMC Genomics">
        <title>Datura genome reveals duplications of psychoactive alkaloid biosynthetic genes and high mutation rate following tissue culture.</title>
        <authorList>
            <person name="Rajewski A."/>
            <person name="Carter-House D."/>
            <person name="Stajich J."/>
            <person name="Litt A."/>
        </authorList>
    </citation>
    <scope>NUCLEOTIDE SEQUENCE [LARGE SCALE GENOMIC DNA]</scope>
    <source>
        <strain evidence="1">AR-01</strain>
    </source>
</reference>
<organism evidence="1 2">
    <name type="scientific">Datura stramonium</name>
    <name type="common">Jimsonweed</name>
    <name type="synonym">Common thornapple</name>
    <dbReference type="NCBI Taxonomy" id="4076"/>
    <lineage>
        <taxon>Eukaryota</taxon>
        <taxon>Viridiplantae</taxon>
        <taxon>Streptophyta</taxon>
        <taxon>Embryophyta</taxon>
        <taxon>Tracheophyta</taxon>
        <taxon>Spermatophyta</taxon>
        <taxon>Magnoliopsida</taxon>
        <taxon>eudicotyledons</taxon>
        <taxon>Gunneridae</taxon>
        <taxon>Pentapetalae</taxon>
        <taxon>asterids</taxon>
        <taxon>lamiids</taxon>
        <taxon>Solanales</taxon>
        <taxon>Solanaceae</taxon>
        <taxon>Solanoideae</taxon>
        <taxon>Datureae</taxon>
        <taxon>Datura</taxon>
    </lineage>
</organism>
<protein>
    <submittedName>
        <fullName evidence="1">Uncharacterized protein</fullName>
    </submittedName>
</protein>
<evidence type="ECO:0000313" key="2">
    <source>
        <dbReference type="Proteomes" id="UP000823775"/>
    </source>
</evidence>
<gene>
    <name evidence="1" type="ORF">HAX54_041729</name>
</gene>
<comment type="caution">
    <text evidence="1">The sequence shown here is derived from an EMBL/GenBank/DDBJ whole genome shotgun (WGS) entry which is preliminary data.</text>
</comment>
<sequence length="116" mass="12611">MSSVPLSLSLQSDSHMIALLDPSSVRRPPSHQNFGDFLDVWEALGFRSHHLAKKMVKKSGIYRKGECEGIGGTKGGFNGRVWEVVVVVEGYGNGKVVQKMGGVWNVGRSLKGMGRP</sequence>
<accession>A0ABS8VY92</accession>
<proteinExistence type="predicted"/>
<keyword evidence="2" id="KW-1185">Reference proteome</keyword>
<name>A0ABS8VY92_DATST</name>
<dbReference type="EMBL" id="JACEIK010006045">
    <property type="protein sequence ID" value="MCE2054972.1"/>
    <property type="molecule type" value="Genomic_DNA"/>
</dbReference>
<evidence type="ECO:0000313" key="1">
    <source>
        <dbReference type="EMBL" id="MCE2054972.1"/>
    </source>
</evidence>
<dbReference type="Proteomes" id="UP000823775">
    <property type="component" value="Unassembled WGS sequence"/>
</dbReference>